<feature type="compositionally biased region" description="Basic and acidic residues" evidence="1">
    <location>
        <begin position="26"/>
        <end position="35"/>
    </location>
</feature>
<dbReference type="InParanoid" id="A0A1Q3CFI3"/>
<organism evidence="2 3">
    <name type="scientific">Cephalotus follicularis</name>
    <name type="common">Albany pitcher plant</name>
    <dbReference type="NCBI Taxonomy" id="3775"/>
    <lineage>
        <taxon>Eukaryota</taxon>
        <taxon>Viridiplantae</taxon>
        <taxon>Streptophyta</taxon>
        <taxon>Embryophyta</taxon>
        <taxon>Tracheophyta</taxon>
        <taxon>Spermatophyta</taxon>
        <taxon>Magnoliopsida</taxon>
        <taxon>eudicotyledons</taxon>
        <taxon>Gunneridae</taxon>
        <taxon>Pentapetalae</taxon>
        <taxon>rosids</taxon>
        <taxon>fabids</taxon>
        <taxon>Oxalidales</taxon>
        <taxon>Cephalotaceae</taxon>
        <taxon>Cephalotus</taxon>
    </lineage>
</organism>
<name>A0A1Q3CFI3_CEPFO</name>
<feature type="non-terminal residue" evidence="2">
    <location>
        <position position="464"/>
    </location>
</feature>
<accession>A0A1Q3CFI3</accession>
<dbReference type="AlphaFoldDB" id="A0A1Q3CFI3"/>
<feature type="region of interest" description="Disordered" evidence="1">
    <location>
        <begin position="133"/>
        <end position="161"/>
    </location>
</feature>
<keyword evidence="3" id="KW-1185">Reference proteome</keyword>
<dbReference type="Proteomes" id="UP000187406">
    <property type="component" value="Unassembled WGS sequence"/>
</dbReference>
<dbReference type="OrthoDB" id="68076at2759"/>
<dbReference type="EMBL" id="BDDD01001893">
    <property type="protein sequence ID" value="GAV78977.1"/>
    <property type="molecule type" value="Genomic_DNA"/>
</dbReference>
<evidence type="ECO:0000256" key="1">
    <source>
        <dbReference type="SAM" id="MobiDB-lite"/>
    </source>
</evidence>
<dbReference type="GO" id="GO:0006325">
    <property type="term" value="P:chromatin organization"/>
    <property type="evidence" value="ECO:0007669"/>
    <property type="project" value="TreeGrafter"/>
</dbReference>
<feature type="non-terminal residue" evidence="2">
    <location>
        <position position="1"/>
    </location>
</feature>
<evidence type="ECO:0008006" key="4">
    <source>
        <dbReference type="Google" id="ProtNLM"/>
    </source>
</evidence>
<dbReference type="STRING" id="3775.A0A1Q3CFI3"/>
<feature type="compositionally biased region" description="Basic residues" evidence="1">
    <location>
        <begin position="11"/>
        <end position="20"/>
    </location>
</feature>
<feature type="compositionally biased region" description="Basic and acidic residues" evidence="1">
    <location>
        <begin position="133"/>
        <end position="149"/>
    </location>
</feature>
<dbReference type="GO" id="GO:0005634">
    <property type="term" value="C:nucleus"/>
    <property type="evidence" value="ECO:0007669"/>
    <property type="project" value="TreeGrafter"/>
</dbReference>
<dbReference type="PANTHER" id="PTHR21669">
    <property type="entry name" value="CAPZ-INTERACTING PROTEIN AND RELATED PROTEINS"/>
    <property type="match status" value="1"/>
</dbReference>
<gene>
    <name evidence="2" type="ORF">CFOL_v3_22442</name>
</gene>
<reference evidence="3" key="1">
    <citation type="submission" date="2016-04" db="EMBL/GenBank/DDBJ databases">
        <title>Cephalotus genome sequencing.</title>
        <authorList>
            <person name="Fukushima K."/>
            <person name="Hasebe M."/>
            <person name="Fang X."/>
        </authorList>
    </citation>
    <scope>NUCLEOTIDE SEQUENCE [LARGE SCALE GENOMIC DNA]</scope>
    <source>
        <strain evidence="3">cv. St1</strain>
    </source>
</reference>
<proteinExistence type="predicted"/>
<comment type="caution">
    <text evidence="2">The sequence shown here is derived from an EMBL/GenBank/DDBJ whole genome shotgun (WGS) entry which is preliminary data.</text>
</comment>
<evidence type="ECO:0000313" key="2">
    <source>
        <dbReference type="EMBL" id="GAV78977.1"/>
    </source>
</evidence>
<sequence>LSARNDPISSSKHHSKKRRKNVETAPGERSDDYVPNKYAKMDLKGAAMSAPLIERSSSHSQTLTTNRVPNRDAFVFLNSKDSDKMRTGTIHYYRDSGDSVKAATELFGATHQKYEGKNASKQLEPQAKRSIKDANELEFSNEVRQKEKTGSSGLPDLNIPVDPVPVQSEKTASMPTKDISGLRPKGTMLERAIRELEKVVAESRPPNMEVQDADTSSLSVKRRLPSEVKLKLAKVARLAQSSHGKISEELINRLMSILGHLVQLRTLKRNLREMVLLGLSAKRDKADRFQHIKKEVVEMIKLQVFLISGGKGVLKDSRVIDKAMEDKICDLYDLYVQGMDEDKGPQIRKLYVELAELWPNGAMDNHGIRDVICRAKERRKASYDHVKVWTFAQPQIGQERLIPQSNIQNSASSDKMISSMETANQHLAASAKTSTSLFIDSNTELPKQAKLERMTFPMLKEQMK</sequence>
<protein>
    <recommendedName>
        <fullName evidence="4">Wound-responsive family protein</fullName>
    </recommendedName>
</protein>
<feature type="region of interest" description="Disordered" evidence="1">
    <location>
        <begin position="1"/>
        <end position="35"/>
    </location>
</feature>
<dbReference type="PANTHER" id="PTHR21669:SF29">
    <property type="entry name" value="WOUND-RESPONSIVE FAMILY PROTEIN ISOFORM 1"/>
    <property type="match status" value="1"/>
</dbReference>
<evidence type="ECO:0000313" key="3">
    <source>
        <dbReference type="Proteomes" id="UP000187406"/>
    </source>
</evidence>